<dbReference type="InterPro" id="IPR050335">
    <property type="entry name" value="ERT1_acuK_gluconeogen_tf"/>
</dbReference>
<dbReference type="Proteomes" id="UP000187013">
    <property type="component" value="Unassembled WGS sequence"/>
</dbReference>
<dbReference type="InterPro" id="IPR001138">
    <property type="entry name" value="Zn2Cys6_DnaBD"/>
</dbReference>
<gene>
    <name evidence="12" type="ORF">ZYGR_0R00770</name>
</gene>
<dbReference type="PROSITE" id="PS00463">
    <property type="entry name" value="ZN2_CY6_FUNGAL_1"/>
    <property type="match status" value="1"/>
</dbReference>
<dbReference type="SMART" id="SM00066">
    <property type="entry name" value="GAL4"/>
    <property type="match status" value="1"/>
</dbReference>
<feature type="domain" description="Zn(2)-C6 fungal-type" evidence="11">
    <location>
        <begin position="19"/>
        <end position="50"/>
    </location>
</feature>
<dbReference type="Pfam" id="PF24990">
    <property type="entry name" value="PAS_13"/>
    <property type="match status" value="1"/>
</dbReference>
<feature type="compositionally biased region" description="Polar residues" evidence="10">
    <location>
        <begin position="72"/>
        <end position="92"/>
    </location>
</feature>
<feature type="compositionally biased region" description="Low complexity" evidence="10">
    <location>
        <begin position="257"/>
        <end position="270"/>
    </location>
</feature>
<feature type="region of interest" description="Disordered" evidence="10">
    <location>
        <begin position="228"/>
        <end position="270"/>
    </location>
</feature>
<dbReference type="GO" id="GO:0009267">
    <property type="term" value="P:cellular response to starvation"/>
    <property type="evidence" value="ECO:0007669"/>
    <property type="project" value="TreeGrafter"/>
</dbReference>
<dbReference type="PANTHER" id="PTHR47659">
    <property type="entry name" value="ZN(II)2CYS6 TRANSCRIPTION FACTOR (EUROFUNG)-RELATED"/>
    <property type="match status" value="1"/>
</dbReference>
<dbReference type="CDD" id="cd00130">
    <property type="entry name" value="PAS"/>
    <property type="match status" value="1"/>
</dbReference>
<protein>
    <recommendedName>
        <fullName evidence="9">Glucose starvation modulator protein 1</fullName>
    </recommendedName>
</protein>
<dbReference type="EMBL" id="BDGX01000018">
    <property type="protein sequence ID" value="GAV49835.1"/>
    <property type="molecule type" value="Genomic_DNA"/>
</dbReference>
<comment type="similarity">
    <text evidence="2">Belongs to the ERT1/acuK family.</text>
</comment>
<keyword evidence="5" id="KW-0805">Transcription regulation</keyword>
<feature type="compositionally biased region" description="Polar residues" evidence="10">
    <location>
        <begin position="111"/>
        <end position="125"/>
    </location>
</feature>
<sequence>MTKKLSLELRQTRKPIQTACGFCHEKHLQCDVGRPCQNCRKRNIASFCRDKVKRRRKRKRSDASNFDKDEAATQTLNFNTVNPGEGSSSAMTQDEKNTGTTTATTTRTTTNFRSESKASSSTENISRAMKDPADTIIANSLLDKPTIGDTDGTGWGFGSIWTNDEYMTLNDLTSFASESMPNQLGPIEEQRSPRRTLGEPLARRYDSSQPFQYLNFGSKLHKTDSRPYISLEQPGNVPSIPAFTMNKGSNDEDASPQQKESQQMQLWQQQASQLQQQASQLQQQASQLQQQRTQQNEPVSEWTPFQLRLLIKTPKDLFDKKNLVKPHNYRKAYKDLLECLHKMFLGSYYRRQNGRWRPVSDDEDQMRRRLMRKEQLQHIAKSIGELYMPKFVALTSNMIEEDLLLQELVLQRSLLELENMSKLVNCTPICIWRRSGEICFVSNEFCSLTGFYKREILDQRRFIVEFMDHQSVVSYYDLFHEHLAFGPKDSTRTILNKDQAVYTECNLLLNNGSYLKCACCLTARRDAFNISLLLMGQFLPIFDVQ</sequence>
<evidence type="ECO:0000256" key="10">
    <source>
        <dbReference type="SAM" id="MobiDB-lite"/>
    </source>
</evidence>
<proteinExistence type="inferred from homology"/>
<keyword evidence="7" id="KW-0804">Transcription</keyword>
<dbReference type="Gene3D" id="4.10.240.10">
    <property type="entry name" value="Zn(2)-C6 fungal-type DNA-binding domain"/>
    <property type="match status" value="1"/>
</dbReference>
<accession>A0A1Q3A283</accession>
<dbReference type="eggNOG" id="ENOG502R2ZP">
    <property type="taxonomic scope" value="Eukaryota"/>
</dbReference>
<dbReference type="InterPro" id="IPR036864">
    <property type="entry name" value="Zn2-C6_fun-type_DNA-bd_sf"/>
</dbReference>
<evidence type="ECO:0000256" key="3">
    <source>
        <dbReference type="ARBA" id="ARBA00022723"/>
    </source>
</evidence>
<feature type="compositionally biased region" description="Basic and acidic residues" evidence="10">
    <location>
        <begin position="61"/>
        <end position="71"/>
    </location>
</feature>
<evidence type="ECO:0000313" key="12">
    <source>
        <dbReference type="EMBL" id="GAV49835.1"/>
    </source>
</evidence>
<evidence type="ECO:0000256" key="8">
    <source>
        <dbReference type="ARBA" id="ARBA00023242"/>
    </source>
</evidence>
<dbReference type="CDD" id="cd00067">
    <property type="entry name" value="GAL4"/>
    <property type="match status" value="1"/>
</dbReference>
<dbReference type="AlphaFoldDB" id="A0A1Q3A283"/>
<dbReference type="OrthoDB" id="2538135at2759"/>
<evidence type="ECO:0000256" key="7">
    <source>
        <dbReference type="ARBA" id="ARBA00023163"/>
    </source>
</evidence>
<dbReference type="PANTHER" id="PTHR47659:SF8">
    <property type="entry name" value="GLUCOSE STARVATION MODULATOR PROTEIN 1"/>
    <property type="match status" value="1"/>
</dbReference>
<name>A0A1Q3A283_ZYGRO</name>
<evidence type="ECO:0000256" key="1">
    <source>
        <dbReference type="ARBA" id="ARBA00004123"/>
    </source>
</evidence>
<feature type="compositionally biased region" description="Basic residues" evidence="10">
    <location>
        <begin position="51"/>
        <end position="60"/>
    </location>
</feature>
<dbReference type="GO" id="GO:0005634">
    <property type="term" value="C:nucleus"/>
    <property type="evidence" value="ECO:0007669"/>
    <property type="project" value="UniProtKB-SubCell"/>
</dbReference>
<dbReference type="InterPro" id="IPR000014">
    <property type="entry name" value="PAS"/>
</dbReference>
<keyword evidence="4" id="KW-0862">Zinc</keyword>
<evidence type="ECO:0000256" key="4">
    <source>
        <dbReference type="ARBA" id="ARBA00022833"/>
    </source>
</evidence>
<dbReference type="GO" id="GO:0000977">
    <property type="term" value="F:RNA polymerase II transcription regulatory region sequence-specific DNA binding"/>
    <property type="evidence" value="ECO:0007669"/>
    <property type="project" value="TreeGrafter"/>
</dbReference>
<dbReference type="PROSITE" id="PS50048">
    <property type="entry name" value="ZN2_CY6_FUNGAL_2"/>
    <property type="match status" value="1"/>
</dbReference>
<comment type="subcellular location">
    <subcellularLocation>
        <location evidence="1">Nucleus</location>
    </subcellularLocation>
</comment>
<dbReference type="SUPFAM" id="SSF57701">
    <property type="entry name" value="Zn2/Cys6 DNA-binding domain"/>
    <property type="match status" value="1"/>
</dbReference>
<evidence type="ECO:0000259" key="11">
    <source>
        <dbReference type="PROSITE" id="PS50048"/>
    </source>
</evidence>
<organism evidence="12 13">
    <name type="scientific">Zygosaccharomyces rouxii</name>
    <dbReference type="NCBI Taxonomy" id="4956"/>
    <lineage>
        <taxon>Eukaryota</taxon>
        <taxon>Fungi</taxon>
        <taxon>Dikarya</taxon>
        <taxon>Ascomycota</taxon>
        <taxon>Saccharomycotina</taxon>
        <taxon>Saccharomycetes</taxon>
        <taxon>Saccharomycetales</taxon>
        <taxon>Saccharomycetaceae</taxon>
        <taxon>Zygosaccharomyces</taxon>
    </lineage>
</organism>
<dbReference type="InterPro" id="IPR056751">
    <property type="entry name" value="PAS_13"/>
</dbReference>
<evidence type="ECO:0000256" key="5">
    <source>
        <dbReference type="ARBA" id="ARBA00023015"/>
    </source>
</evidence>
<dbReference type="Pfam" id="PF00172">
    <property type="entry name" value="Zn_clus"/>
    <property type="match status" value="1"/>
</dbReference>
<dbReference type="InterPro" id="IPR035965">
    <property type="entry name" value="PAS-like_dom_sf"/>
</dbReference>
<dbReference type="GO" id="GO:0000981">
    <property type="term" value="F:DNA-binding transcription factor activity, RNA polymerase II-specific"/>
    <property type="evidence" value="ECO:0007669"/>
    <property type="project" value="InterPro"/>
</dbReference>
<dbReference type="GO" id="GO:0008270">
    <property type="term" value="F:zinc ion binding"/>
    <property type="evidence" value="ECO:0007669"/>
    <property type="project" value="InterPro"/>
</dbReference>
<evidence type="ECO:0000256" key="2">
    <source>
        <dbReference type="ARBA" id="ARBA00010855"/>
    </source>
</evidence>
<feature type="region of interest" description="Disordered" evidence="10">
    <location>
        <begin position="51"/>
        <end position="131"/>
    </location>
</feature>
<evidence type="ECO:0000256" key="6">
    <source>
        <dbReference type="ARBA" id="ARBA00023125"/>
    </source>
</evidence>
<reference evidence="12 13" key="1">
    <citation type="submission" date="2016-08" db="EMBL/GenBank/DDBJ databases">
        <title>Draft genome sequence of allopolyploid Zygosaccharomyces rouxii.</title>
        <authorList>
            <person name="Watanabe J."/>
            <person name="Uehara K."/>
            <person name="Mogi Y."/>
            <person name="Tsukioka Y."/>
        </authorList>
    </citation>
    <scope>NUCLEOTIDE SEQUENCE [LARGE SCALE GENOMIC DNA]</scope>
    <source>
        <strain evidence="12 13">NBRC 110957</strain>
    </source>
</reference>
<keyword evidence="6" id="KW-0238">DNA-binding</keyword>
<comment type="caution">
    <text evidence="12">The sequence shown here is derived from an EMBL/GenBank/DDBJ whole genome shotgun (WGS) entry which is preliminary data.</text>
</comment>
<dbReference type="SUPFAM" id="SSF55785">
    <property type="entry name" value="PYP-like sensor domain (PAS domain)"/>
    <property type="match status" value="1"/>
</dbReference>
<keyword evidence="3" id="KW-0479">Metal-binding</keyword>
<feature type="compositionally biased region" description="Low complexity" evidence="10">
    <location>
        <begin position="98"/>
        <end position="110"/>
    </location>
</feature>
<evidence type="ECO:0000256" key="9">
    <source>
        <dbReference type="ARBA" id="ARBA00039294"/>
    </source>
</evidence>
<evidence type="ECO:0000313" key="13">
    <source>
        <dbReference type="Proteomes" id="UP000187013"/>
    </source>
</evidence>
<keyword evidence="8" id="KW-0539">Nucleus</keyword>